<dbReference type="PANTHER" id="PTHR46996">
    <property type="entry name" value="OS05G0488500 PROTEIN"/>
    <property type="match status" value="1"/>
</dbReference>
<reference evidence="3 4" key="1">
    <citation type="submission" date="2024-01" db="EMBL/GenBank/DDBJ databases">
        <title>The genomes of 5 underutilized Papilionoideae crops provide insights into root nodulation and disease resistanc.</title>
        <authorList>
            <person name="Jiang F."/>
        </authorList>
    </citation>
    <scope>NUCLEOTIDE SEQUENCE [LARGE SCALE GENOMIC DNA]</scope>
    <source>
        <strain evidence="3">LVBAO_FW01</strain>
        <tissue evidence="3">Leaves</tissue>
    </source>
</reference>
<evidence type="ECO:0000313" key="4">
    <source>
        <dbReference type="Proteomes" id="UP001367508"/>
    </source>
</evidence>
<protein>
    <recommendedName>
        <fullName evidence="5">Ribosomal protein L34</fullName>
    </recommendedName>
</protein>
<keyword evidence="2" id="KW-0472">Membrane</keyword>
<keyword evidence="2" id="KW-0812">Transmembrane</keyword>
<keyword evidence="4" id="KW-1185">Reference proteome</keyword>
<dbReference type="PANTHER" id="PTHR46996:SF11">
    <property type="entry name" value="60S RIBOSOMAL PROTEIN L34"/>
    <property type="match status" value="1"/>
</dbReference>
<feature type="transmembrane region" description="Helical" evidence="2">
    <location>
        <begin position="112"/>
        <end position="131"/>
    </location>
</feature>
<dbReference type="EMBL" id="JAYMYQ010000008">
    <property type="protein sequence ID" value="KAK7316350.1"/>
    <property type="molecule type" value="Genomic_DNA"/>
</dbReference>
<proteinExistence type="predicted"/>
<accession>A0AAN9KF22</accession>
<feature type="region of interest" description="Disordered" evidence="1">
    <location>
        <begin position="30"/>
        <end position="53"/>
    </location>
</feature>
<feature type="transmembrane region" description="Helical" evidence="2">
    <location>
        <begin position="62"/>
        <end position="84"/>
    </location>
</feature>
<dbReference type="Proteomes" id="UP001367508">
    <property type="component" value="Unassembled WGS sequence"/>
</dbReference>
<organism evidence="3 4">
    <name type="scientific">Canavalia gladiata</name>
    <name type="common">Sword bean</name>
    <name type="synonym">Dolichos gladiatus</name>
    <dbReference type="NCBI Taxonomy" id="3824"/>
    <lineage>
        <taxon>Eukaryota</taxon>
        <taxon>Viridiplantae</taxon>
        <taxon>Streptophyta</taxon>
        <taxon>Embryophyta</taxon>
        <taxon>Tracheophyta</taxon>
        <taxon>Spermatophyta</taxon>
        <taxon>Magnoliopsida</taxon>
        <taxon>eudicotyledons</taxon>
        <taxon>Gunneridae</taxon>
        <taxon>Pentapetalae</taxon>
        <taxon>rosids</taxon>
        <taxon>fabids</taxon>
        <taxon>Fabales</taxon>
        <taxon>Fabaceae</taxon>
        <taxon>Papilionoideae</taxon>
        <taxon>50 kb inversion clade</taxon>
        <taxon>NPAAA clade</taxon>
        <taxon>indigoferoid/millettioid clade</taxon>
        <taxon>Phaseoleae</taxon>
        <taxon>Canavalia</taxon>
    </lineage>
</organism>
<sequence length="236" mass="25846">MVYFHSSISLCKSVDQPSMANSICSADFGSKSRPSNHLQRNRRNPSSSNSLQIPPCERSRSAMVDVVIFIAVVCACGFLFFPYIEFLITKCLQICKVVVFLVKEEVSVAPSIYISIGLSVVCAALATWGVVACTTRKCGNPNCKGLRKAAEFDIQLETEDCVKNNSASSSLANNKDGGVKKGLFELPRDHHKELEAELKKMAPPNGRAVLVLRARCGCSVGRLEVLGPRKHRKIKK</sequence>
<evidence type="ECO:0000256" key="1">
    <source>
        <dbReference type="SAM" id="MobiDB-lite"/>
    </source>
</evidence>
<name>A0AAN9KF22_CANGL</name>
<comment type="caution">
    <text evidence="3">The sequence shown here is derived from an EMBL/GenBank/DDBJ whole genome shotgun (WGS) entry which is preliminary data.</text>
</comment>
<dbReference type="AlphaFoldDB" id="A0AAN9KF22"/>
<keyword evidence="2" id="KW-1133">Transmembrane helix</keyword>
<gene>
    <name evidence="3" type="ORF">VNO77_35319</name>
</gene>
<evidence type="ECO:0000256" key="2">
    <source>
        <dbReference type="SAM" id="Phobius"/>
    </source>
</evidence>
<evidence type="ECO:0008006" key="5">
    <source>
        <dbReference type="Google" id="ProtNLM"/>
    </source>
</evidence>
<evidence type="ECO:0000313" key="3">
    <source>
        <dbReference type="EMBL" id="KAK7316350.1"/>
    </source>
</evidence>